<sequence length="232" mass="25745">MCEVDPTNGKIDKRWLLSGDLPCLGCGYNLRGLIGPVVQCPECGNGNDLRNPEPWKEVELPLGVKQREHWPALAPGLSLMVAVVVLIAGRELLYFLMQLNVRGFTLSGVGLRGVLPFGLIAVFAGGWLWLCMKWLKSADWSRGAWKVLLGTHAGTWMIFLGLTVGPSNYFLRVQPRVDAWVLLPFVMFPAGCAALIWVKVLLKKADGEKMRYREDWANWLLPVGEGGDARES</sequence>
<dbReference type="RefSeq" id="WP_145077634.1">
    <property type="nucleotide sequence ID" value="NZ_CP036425.1"/>
</dbReference>
<accession>A0A517YV36</accession>
<reference evidence="2 3" key="1">
    <citation type="submission" date="2019-02" db="EMBL/GenBank/DDBJ databases">
        <title>Deep-cultivation of Planctomycetes and their phenomic and genomic characterization uncovers novel biology.</title>
        <authorList>
            <person name="Wiegand S."/>
            <person name="Jogler M."/>
            <person name="Boedeker C."/>
            <person name="Pinto D."/>
            <person name="Vollmers J."/>
            <person name="Rivas-Marin E."/>
            <person name="Kohn T."/>
            <person name="Peeters S.H."/>
            <person name="Heuer A."/>
            <person name="Rast P."/>
            <person name="Oberbeckmann S."/>
            <person name="Bunk B."/>
            <person name="Jeske O."/>
            <person name="Meyerdierks A."/>
            <person name="Storesund J.E."/>
            <person name="Kallscheuer N."/>
            <person name="Luecker S."/>
            <person name="Lage O.M."/>
            <person name="Pohl T."/>
            <person name="Merkel B.J."/>
            <person name="Hornburger P."/>
            <person name="Mueller R.-W."/>
            <person name="Bruemmer F."/>
            <person name="Labrenz M."/>
            <person name="Spormann A.M."/>
            <person name="Op den Camp H."/>
            <person name="Overmann J."/>
            <person name="Amann R."/>
            <person name="Jetten M.S.M."/>
            <person name="Mascher T."/>
            <person name="Medema M.H."/>
            <person name="Devos D.P."/>
            <person name="Kaster A.-K."/>
            <person name="Ovreas L."/>
            <person name="Rohde M."/>
            <person name="Galperin M.Y."/>
            <person name="Jogler C."/>
        </authorList>
    </citation>
    <scope>NUCLEOTIDE SEQUENCE [LARGE SCALE GENOMIC DNA]</scope>
    <source>
        <strain evidence="2 3">KS4</strain>
    </source>
</reference>
<feature type="transmembrane region" description="Helical" evidence="1">
    <location>
        <begin position="70"/>
        <end position="89"/>
    </location>
</feature>
<keyword evidence="3" id="KW-1185">Reference proteome</keyword>
<dbReference type="KEGG" id="pcor:KS4_21420"/>
<name>A0A517YV36_9BACT</name>
<feature type="transmembrane region" description="Helical" evidence="1">
    <location>
        <begin position="182"/>
        <end position="202"/>
    </location>
</feature>
<proteinExistence type="predicted"/>
<evidence type="ECO:0000313" key="3">
    <source>
        <dbReference type="Proteomes" id="UP000317369"/>
    </source>
</evidence>
<feature type="transmembrane region" description="Helical" evidence="1">
    <location>
        <begin position="143"/>
        <end position="162"/>
    </location>
</feature>
<organism evidence="2 3">
    <name type="scientific">Poriferisphaera corsica</name>
    <dbReference type="NCBI Taxonomy" id="2528020"/>
    <lineage>
        <taxon>Bacteria</taxon>
        <taxon>Pseudomonadati</taxon>
        <taxon>Planctomycetota</taxon>
        <taxon>Phycisphaerae</taxon>
        <taxon>Phycisphaerales</taxon>
        <taxon>Phycisphaeraceae</taxon>
        <taxon>Poriferisphaera</taxon>
    </lineage>
</organism>
<keyword evidence="1" id="KW-1133">Transmembrane helix</keyword>
<protein>
    <submittedName>
        <fullName evidence="2">Uncharacterized protein</fullName>
    </submittedName>
</protein>
<dbReference type="EMBL" id="CP036425">
    <property type="protein sequence ID" value="QDU34080.1"/>
    <property type="molecule type" value="Genomic_DNA"/>
</dbReference>
<keyword evidence="1" id="KW-0812">Transmembrane</keyword>
<gene>
    <name evidence="2" type="ORF">KS4_21420</name>
</gene>
<keyword evidence="1" id="KW-0472">Membrane</keyword>
<dbReference type="AlphaFoldDB" id="A0A517YV36"/>
<evidence type="ECO:0000313" key="2">
    <source>
        <dbReference type="EMBL" id="QDU34080.1"/>
    </source>
</evidence>
<feature type="transmembrane region" description="Helical" evidence="1">
    <location>
        <begin position="109"/>
        <end position="131"/>
    </location>
</feature>
<dbReference type="OrthoDB" id="10017237at2"/>
<dbReference type="Proteomes" id="UP000317369">
    <property type="component" value="Chromosome"/>
</dbReference>
<evidence type="ECO:0000256" key="1">
    <source>
        <dbReference type="SAM" id="Phobius"/>
    </source>
</evidence>